<reference evidence="1" key="1">
    <citation type="submission" date="2018-05" db="EMBL/GenBank/DDBJ databases">
        <authorList>
            <person name="Lanie J.A."/>
            <person name="Ng W.-L."/>
            <person name="Kazmierczak K.M."/>
            <person name="Andrzejewski T.M."/>
            <person name="Davidsen T.M."/>
            <person name="Wayne K.J."/>
            <person name="Tettelin H."/>
            <person name="Glass J.I."/>
            <person name="Rusch D."/>
            <person name="Podicherti R."/>
            <person name="Tsui H.-C.T."/>
            <person name="Winkler M.E."/>
        </authorList>
    </citation>
    <scope>NUCLEOTIDE SEQUENCE</scope>
</reference>
<dbReference type="Gene3D" id="2.60.120.10">
    <property type="entry name" value="Jelly Rolls"/>
    <property type="match status" value="1"/>
</dbReference>
<dbReference type="InterPro" id="IPR011051">
    <property type="entry name" value="RmlC_Cupin_sf"/>
</dbReference>
<name>A0A381TUD4_9ZZZZ</name>
<gene>
    <name evidence="1" type="ORF">METZ01_LOCUS70537</name>
</gene>
<accession>A0A381TUD4</accession>
<organism evidence="1">
    <name type="scientific">marine metagenome</name>
    <dbReference type="NCBI Taxonomy" id="408172"/>
    <lineage>
        <taxon>unclassified sequences</taxon>
        <taxon>metagenomes</taxon>
        <taxon>ecological metagenomes</taxon>
    </lineage>
</organism>
<dbReference type="EMBL" id="UINC01004902">
    <property type="protein sequence ID" value="SVA17683.1"/>
    <property type="molecule type" value="Genomic_DNA"/>
</dbReference>
<dbReference type="InterPro" id="IPR014710">
    <property type="entry name" value="RmlC-like_jellyroll"/>
</dbReference>
<evidence type="ECO:0000313" key="1">
    <source>
        <dbReference type="EMBL" id="SVA17683.1"/>
    </source>
</evidence>
<dbReference type="AlphaFoldDB" id="A0A381TUD4"/>
<evidence type="ECO:0008006" key="2">
    <source>
        <dbReference type="Google" id="ProtNLM"/>
    </source>
</evidence>
<sequence>MIIKTQNLPEMDGERNPLVMKKVIHRDDQSNDISITWVKIWGHHKKLVCHVSDRAYYIIEGEGEFNVDGYPPGKVNKGDHVFIPKGVPYDFDGHMTYLVINGPAFQAGSDVYLE</sequence>
<protein>
    <recommendedName>
        <fullName evidence="2">Cupin 2 conserved barrel domain-containing protein</fullName>
    </recommendedName>
</protein>
<dbReference type="SUPFAM" id="SSF51182">
    <property type="entry name" value="RmlC-like cupins"/>
    <property type="match status" value="1"/>
</dbReference>
<proteinExistence type="predicted"/>